<evidence type="ECO:0000313" key="2">
    <source>
        <dbReference type="Proteomes" id="UP000717585"/>
    </source>
</evidence>
<dbReference type="AlphaFoldDB" id="A0A8J6E3Z6"/>
<name>A0A8J6E3Z6_9EUKA</name>
<sequence length="316" mass="35442">MGLHCHDFLRRAVELGCWTPADRHRCNLSPVGTGLRFRVCEHRSKALVGQTRGLPLRPALLAQRAALDVHRLGRERRCRHKIVHDLVRRLHNLALRPASGLWNGLGGRRVGLVDTNLLPHHSDGRVRSRGCVCLAGQRALAFMDPRWCRRANSPPKVPQHRRLGCGLLVALLHRLPLVFELCKLTRRTADLFVLDPKGGYPLVIDVTVGNTMPVDKEVKFKEEQYKHYRVKPTVINPRPDGSNIPMCASKAAAFLVSARARTKIPPRTVALTMADALMSATLLVYDRWAVRLNLFSPLEFIPGGRQLKSPLHESST</sequence>
<proteinExistence type="predicted"/>
<accession>A0A8J6E3Z6</accession>
<comment type="caution">
    <text evidence="1">The sequence shown here is derived from an EMBL/GenBank/DDBJ whole genome shotgun (WGS) entry which is preliminary data.</text>
</comment>
<keyword evidence="2" id="KW-1185">Reference proteome</keyword>
<gene>
    <name evidence="1" type="ORF">J8273_2573</name>
</gene>
<evidence type="ECO:0000313" key="1">
    <source>
        <dbReference type="EMBL" id="KAG9396221.1"/>
    </source>
</evidence>
<dbReference type="EMBL" id="JAHDYR010000007">
    <property type="protein sequence ID" value="KAG9396221.1"/>
    <property type="molecule type" value="Genomic_DNA"/>
</dbReference>
<protein>
    <submittedName>
        <fullName evidence="1">Uncharacterized protein</fullName>
    </submittedName>
</protein>
<dbReference type="Proteomes" id="UP000717585">
    <property type="component" value="Unassembled WGS sequence"/>
</dbReference>
<organism evidence="1 2">
    <name type="scientific">Carpediemonas membranifera</name>
    <dbReference type="NCBI Taxonomy" id="201153"/>
    <lineage>
        <taxon>Eukaryota</taxon>
        <taxon>Metamonada</taxon>
        <taxon>Carpediemonas-like organisms</taxon>
        <taxon>Carpediemonas</taxon>
    </lineage>
</organism>
<reference evidence="1" key="1">
    <citation type="submission" date="2021-05" db="EMBL/GenBank/DDBJ databases">
        <title>A free-living protist that lacks canonical eukaryotic 1 DNA replication and segregation systems.</title>
        <authorList>
            <person name="Salas-Leiva D.E."/>
            <person name="Tromer E.C."/>
            <person name="Curtis B.A."/>
            <person name="Jerlstrom-Hultqvist J."/>
            <person name="Kolisko M."/>
            <person name="Yi Z."/>
            <person name="Salas-Leiva J.S."/>
            <person name="Gallot-Lavallee L."/>
            <person name="Kops G.J.P.L."/>
            <person name="Archibald J.M."/>
            <person name="Simpson A.G.B."/>
            <person name="Roger A.J."/>
        </authorList>
    </citation>
    <scope>NUCLEOTIDE SEQUENCE</scope>
    <source>
        <strain evidence="1">BICM</strain>
    </source>
</reference>